<feature type="transmembrane region" description="Helical" evidence="6">
    <location>
        <begin position="228"/>
        <end position="257"/>
    </location>
</feature>
<dbReference type="InterPro" id="IPR017981">
    <property type="entry name" value="GPCR_2-like_7TM"/>
</dbReference>
<feature type="transmembrane region" description="Helical" evidence="6">
    <location>
        <begin position="154"/>
        <end position="175"/>
    </location>
</feature>
<evidence type="ECO:0000256" key="5">
    <source>
        <dbReference type="ARBA" id="ARBA00023157"/>
    </source>
</evidence>
<dbReference type="GO" id="GO:0004930">
    <property type="term" value="F:G protein-coupled receptor activity"/>
    <property type="evidence" value="ECO:0007669"/>
    <property type="project" value="InterPro"/>
</dbReference>
<evidence type="ECO:0000256" key="4">
    <source>
        <dbReference type="ARBA" id="ARBA00023136"/>
    </source>
</evidence>
<sequence>MFANEKVFPFLCDHVLDTKSGRMRNPKNFVLPGTESYHKHEIRCVFWDFSKNGGHGGWSYEGCIVKESRVNETVCSCNHLTSFAVLMVITKKNMQSYPNSRTHLSMCYLKQMSIQKIRRDYPSKILIQLCAALLLLNLVFLLDSWIALYDTRGLCIAVAVFLHYFLLVSFTWMGLEAFHMYLALVKVFNTYVRKYILKFCIVGWGICVLKINANQLFLHSSCWIKNRIVFYITAVGYFCLIFLINISMFIVVLIQLCRIKKKKQLGAQRKTSIQDLRSVAGLTFLLGITWGFAFFTVNEVFTYLFTIFNTLQGKFILHVTAHCIQHNEQNIWKWHFLDSAIKM</sequence>
<evidence type="ECO:0000256" key="2">
    <source>
        <dbReference type="ARBA" id="ARBA00022692"/>
    </source>
</evidence>
<dbReference type="Pfam" id="PF01825">
    <property type="entry name" value="GPS"/>
    <property type="match status" value="1"/>
</dbReference>
<evidence type="ECO:0000256" key="6">
    <source>
        <dbReference type="SAM" id="Phobius"/>
    </source>
</evidence>
<dbReference type="InterPro" id="IPR000832">
    <property type="entry name" value="GPCR_2_secretin-like"/>
</dbReference>
<dbReference type="InterPro" id="IPR046338">
    <property type="entry name" value="GAIN_dom_sf"/>
</dbReference>
<evidence type="ECO:0000259" key="8">
    <source>
        <dbReference type="PROSITE" id="PS50261"/>
    </source>
</evidence>
<dbReference type="InterPro" id="IPR000203">
    <property type="entry name" value="GPS"/>
</dbReference>
<evidence type="ECO:0000259" key="7">
    <source>
        <dbReference type="PROSITE" id="PS50221"/>
    </source>
</evidence>
<dbReference type="GO" id="GO:0005886">
    <property type="term" value="C:plasma membrane"/>
    <property type="evidence" value="ECO:0007669"/>
    <property type="project" value="TreeGrafter"/>
</dbReference>
<protein>
    <submittedName>
        <fullName evidence="9">Adhesion G protein-coupled receptor G2</fullName>
    </submittedName>
</protein>
<evidence type="ECO:0000256" key="3">
    <source>
        <dbReference type="ARBA" id="ARBA00022989"/>
    </source>
</evidence>
<dbReference type="Pfam" id="PF00002">
    <property type="entry name" value="7tm_2"/>
    <property type="match status" value="1"/>
</dbReference>
<organism evidence="9 10">
    <name type="scientific">Otus sunia</name>
    <name type="common">Oriental scops-owl</name>
    <dbReference type="NCBI Taxonomy" id="257818"/>
    <lineage>
        <taxon>Eukaryota</taxon>
        <taxon>Metazoa</taxon>
        <taxon>Chordata</taxon>
        <taxon>Craniata</taxon>
        <taxon>Vertebrata</taxon>
        <taxon>Euteleostomi</taxon>
        <taxon>Archelosauria</taxon>
        <taxon>Archosauria</taxon>
        <taxon>Dinosauria</taxon>
        <taxon>Saurischia</taxon>
        <taxon>Theropoda</taxon>
        <taxon>Coelurosauria</taxon>
        <taxon>Aves</taxon>
        <taxon>Neognathae</taxon>
        <taxon>Neoaves</taxon>
        <taxon>Telluraves</taxon>
        <taxon>Strigiformes</taxon>
        <taxon>Strigidae</taxon>
        <taxon>Otus</taxon>
    </lineage>
</organism>
<reference evidence="9" key="2">
    <citation type="submission" date="2025-09" db="UniProtKB">
        <authorList>
            <consortium name="Ensembl"/>
        </authorList>
    </citation>
    <scope>IDENTIFICATION</scope>
</reference>
<keyword evidence="5" id="KW-1015">Disulfide bond</keyword>
<dbReference type="PROSITE" id="PS50221">
    <property type="entry name" value="GAIN_B"/>
    <property type="match status" value="1"/>
</dbReference>
<comment type="subcellular location">
    <subcellularLocation>
        <location evidence="1">Membrane</location>
        <topology evidence="1">Multi-pass membrane protein</topology>
    </subcellularLocation>
</comment>
<keyword evidence="4 6" id="KW-0472">Membrane</keyword>
<dbReference type="PANTHER" id="PTHR12011">
    <property type="entry name" value="ADHESION G-PROTEIN COUPLED RECEPTOR"/>
    <property type="match status" value="1"/>
</dbReference>
<feature type="domain" description="G-protein coupled receptors family 2 profile 2" evidence="8">
    <location>
        <begin position="104"/>
        <end position="324"/>
    </location>
</feature>
<dbReference type="AlphaFoldDB" id="A0A8C8AHH9"/>
<dbReference type="GO" id="GO:0007166">
    <property type="term" value="P:cell surface receptor signaling pathway"/>
    <property type="evidence" value="ECO:0007669"/>
    <property type="project" value="InterPro"/>
</dbReference>
<dbReference type="Ensembl" id="ENSOSUT00000006713.1">
    <property type="protein sequence ID" value="ENSOSUP00000006452.1"/>
    <property type="gene ID" value="ENSOSUG00000004767.1"/>
</dbReference>
<dbReference type="Gene3D" id="2.60.220.50">
    <property type="match status" value="1"/>
</dbReference>
<feature type="transmembrane region" description="Helical" evidence="6">
    <location>
        <begin position="125"/>
        <end position="148"/>
    </location>
</feature>
<feature type="transmembrane region" description="Helical" evidence="6">
    <location>
        <begin position="278"/>
        <end position="297"/>
    </location>
</feature>
<reference evidence="9" key="1">
    <citation type="submission" date="2025-08" db="UniProtKB">
        <authorList>
            <consortium name="Ensembl"/>
        </authorList>
    </citation>
    <scope>IDENTIFICATION</scope>
</reference>
<evidence type="ECO:0000313" key="9">
    <source>
        <dbReference type="Ensembl" id="ENSOSUP00000006452.1"/>
    </source>
</evidence>
<accession>A0A8C8AHH9</accession>
<dbReference type="InterPro" id="IPR057244">
    <property type="entry name" value="GAIN_B"/>
</dbReference>
<dbReference type="PANTHER" id="PTHR12011:SF264">
    <property type="entry name" value="ADHESION G-PROTEIN COUPLED RECEPTOR G2"/>
    <property type="match status" value="1"/>
</dbReference>
<dbReference type="Proteomes" id="UP000694552">
    <property type="component" value="Unplaced"/>
</dbReference>
<dbReference type="Gene3D" id="1.20.1070.10">
    <property type="entry name" value="Rhodopsin 7-helix transmembrane proteins"/>
    <property type="match status" value="1"/>
</dbReference>
<keyword evidence="2 6" id="KW-0812">Transmembrane</keyword>
<feature type="domain" description="GAIN-B" evidence="7">
    <location>
        <begin position="1"/>
        <end position="93"/>
    </location>
</feature>
<proteinExistence type="predicted"/>
<dbReference type="PROSITE" id="PS50261">
    <property type="entry name" value="G_PROTEIN_RECEP_F2_4"/>
    <property type="match status" value="1"/>
</dbReference>
<evidence type="ECO:0000313" key="10">
    <source>
        <dbReference type="Proteomes" id="UP000694552"/>
    </source>
</evidence>
<name>A0A8C8AHH9_9STRI</name>
<dbReference type="GO" id="GO:0007189">
    <property type="term" value="P:adenylate cyclase-activating G protein-coupled receptor signaling pathway"/>
    <property type="evidence" value="ECO:0007669"/>
    <property type="project" value="TreeGrafter"/>
</dbReference>
<evidence type="ECO:0000256" key="1">
    <source>
        <dbReference type="ARBA" id="ARBA00004141"/>
    </source>
</evidence>
<feature type="transmembrane region" description="Helical" evidence="6">
    <location>
        <begin position="195"/>
        <end position="213"/>
    </location>
</feature>
<keyword evidence="10" id="KW-1185">Reference proteome</keyword>
<dbReference type="SMART" id="SM00303">
    <property type="entry name" value="GPS"/>
    <property type="match status" value="1"/>
</dbReference>
<keyword evidence="3 6" id="KW-1133">Transmembrane helix</keyword>